<dbReference type="RefSeq" id="WP_094781805.1">
    <property type="nucleotide sequence ID" value="NZ_CYGX02000052.1"/>
</dbReference>
<dbReference type="InterPro" id="IPR000120">
    <property type="entry name" value="Amidase"/>
</dbReference>
<dbReference type="Pfam" id="PF01425">
    <property type="entry name" value="Amidase"/>
    <property type="match status" value="1"/>
</dbReference>
<dbReference type="PROSITE" id="PS00571">
    <property type="entry name" value="AMIDASES"/>
    <property type="match status" value="1"/>
</dbReference>
<dbReference type="GO" id="GO:0016740">
    <property type="term" value="F:transferase activity"/>
    <property type="evidence" value="ECO:0007669"/>
    <property type="project" value="UniProtKB-KW"/>
</dbReference>
<evidence type="ECO:0000313" key="2">
    <source>
        <dbReference type="EMBL" id="SIT45037.1"/>
    </source>
</evidence>
<dbReference type="Gene3D" id="3.90.1300.10">
    <property type="entry name" value="Amidase signature (AS) domain"/>
    <property type="match status" value="1"/>
</dbReference>
<organism evidence="2 3">
    <name type="scientific">Paraburkholderia ribeironis</name>
    <dbReference type="NCBI Taxonomy" id="1247936"/>
    <lineage>
        <taxon>Bacteria</taxon>
        <taxon>Pseudomonadati</taxon>
        <taxon>Pseudomonadota</taxon>
        <taxon>Betaproteobacteria</taxon>
        <taxon>Burkholderiales</taxon>
        <taxon>Burkholderiaceae</taxon>
        <taxon>Paraburkholderia</taxon>
    </lineage>
</organism>
<evidence type="ECO:0000313" key="3">
    <source>
        <dbReference type="Proteomes" id="UP000187012"/>
    </source>
</evidence>
<dbReference type="PANTHER" id="PTHR11895">
    <property type="entry name" value="TRANSAMIDASE"/>
    <property type="match status" value="1"/>
</dbReference>
<reference evidence="2 3" key="1">
    <citation type="submission" date="2016-12" db="EMBL/GenBank/DDBJ databases">
        <authorList>
            <person name="Song W.-J."/>
            <person name="Kurnit D.M."/>
        </authorList>
    </citation>
    <scope>NUCLEOTIDE SEQUENCE [LARGE SCALE GENOMIC DNA]</scope>
    <source>
        <strain evidence="2 3">STM7296</strain>
    </source>
</reference>
<dbReference type="EMBL" id="CYGX02000052">
    <property type="protein sequence ID" value="SIT45037.1"/>
    <property type="molecule type" value="Genomic_DNA"/>
</dbReference>
<dbReference type="AlphaFoldDB" id="A0A1N7SCA7"/>
<dbReference type="InterPro" id="IPR036928">
    <property type="entry name" value="AS_sf"/>
</dbReference>
<gene>
    <name evidence="2" type="ORF">BN2475_520015</name>
</gene>
<dbReference type="PANTHER" id="PTHR11895:SF176">
    <property type="entry name" value="AMIDASE AMID-RELATED"/>
    <property type="match status" value="1"/>
</dbReference>
<dbReference type="InterPro" id="IPR020556">
    <property type="entry name" value="Amidase_CS"/>
</dbReference>
<accession>A0A1N7SCA7</accession>
<sequence>MTAVRGTNLRDMSRVLANGDATSSEFIAHSLALAEATNSWLKSLITVTSERGWEQAAAADDRRRRGASLGLLDGVPYVAKDAFNTAGIRTTAGSRVFAEHYPTEDSVVVRKLADAGAVLIGKANMHEFAYGATGENQFSGTTVNPWDRSRLAGGSSGGSAAAVAAGIVPFALGTDTGGSVRVPAALCGVTGFKPSFGLLDSTGVIPFCWTLDHVGIIAASADDVSIVTGWLTDLDTFSPVECARSLRVGVLPDAALVLQPSVRAGYESAVAALRGLGARFHEIKLPDAAESRAVSLTIQLAEALAYHSPLIDTCGEKYGADIRSGFVLGQQLSAESYVQCQRLLTEYRSSFSRQLDNVDVILTPTCPIVAPEIGSTRVPIGEQLCPVGNALTLYTSFFNLVGAPAVALPSGQDDRGLPVSVQLVGAAGADKWVLQLARHLEKDLAQV</sequence>
<dbReference type="SUPFAM" id="SSF75304">
    <property type="entry name" value="Amidase signature (AS) enzymes"/>
    <property type="match status" value="1"/>
</dbReference>
<name>A0A1N7SCA7_9BURK</name>
<dbReference type="OrthoDB" id="8872210at2"/>
<dbReference type="STRING" id="1247936.BN2475_520015"/>
<keyword evidence="3" id="KW-1185">Reference proteome</keyword>
<dbReference type="Proteomes" id="UP000187012">
    <property type="component" value="Unassembled WGS sequence"/>
</dbReference>
<keyword evidence="2" id="KW-0808">Transferase</keyword>
<protein>
    <submittedName>
        <fullName evidence="2">Aspartyl-tRNA(Asn)/glutamyl-tRNA (Gln) amidotransferase subunit A</fullName>
    </submittedName>
</protein>
<proteinExistence type="predicted"/>
<feature type="domain" description="Amidase" evidence="1">
    <location>
        <begin position="27"/>
        <end position="434"/>
    </location>
</feature>
<evidence type="ECO:0000259" key="1">
    <source>
        <dbReference type="Pfam" id="PF01425"/>
    </source>
</evidence>
<dbReference type="InterPro" id="IPR023631">
    <property type="entry name" value="Amidase_dom"/>
</dbReference>